<dbReference type="OrthoDB" id="591185at2759"/>
<keyword evidence="2" id="KW-0932">Cytokinin signaling pathway</keyword>
<dbReference type="PANTHER" id="PTHR28242">
    <property type="entry name" value="PHOSPHORELAY INTERMEDIATE PROTEIN YPD1"/>
    <property type="match status" value="1"/>
</dbReference>
<comment type="domain">
    <text evidence="2">Histidine-containing phosphotransfer domain (HPt) contains an active histidine that mediates the phosphotransfer.</text>
</comment>
<dbReference type="Gramene" id="KZN06208">
    <property type="protein sequence ID" value="KZN06208"/>
    <property type="gene ID" value="DCAR_007045"/>
</dbReference>
<reference evidence="4" key="2">
    <citation type="submission" date="2022-03" db="EMBL/GenBank/DDBJ databases">
        <title>Draft title - Genomic analysis of global carrot germplasm unveils the trajectory of domestication and the origin of high carotenoid orange carrot.</title>
        <authorList>
            <person name="Iorizzo M."/>
            <person name="Ellison S."/>
            <person name="Senalik D."/>
            <person name="Macko-Podgorni A."/>
            <person name="Grzebelus D."/>
            <person name="Bostan H."/>
            <person name="Rolling W."/>
            <person name="Curaba J."/>
            <person name="Simon P."/>
        </authorList>
    </citation>
    <scope>NUCLEOTIDE SEQUENCE</scope>
    <source>
        <tissue evidence="4">Leaf</tissue>
    </source>
</reference>
<dbReference type="GO" id="GO:0009927">
    <property type="term" value="F:histidine phosphotransfer kinase activity"/>
    <property type="evidence" value="ECO:0007669"/>
    <property type="project" value="UniProtKB-UniRule"/>
</dbReference>
<dbReference type="GO" id="GO:0043424">
    <property type="term" value="F:protein histidine kinase binding"/>
    <property type="evidence" value="ECO:0007669"/>
    <property type="project" value="UniProtKB-UniRule"/>
</dbReference>
<reference evidence="3" key="1">
    <citation type="journal article" date="2016" name="Nat. Genet.">
        <title>A high-quality carrot genome assembly provides new insights into carotenoid accumulation and asterid genome evolution.</title>
        <authorList>
            <person name="Iorizzo M."/>
            <person name="Ellison S."/>
            <person name="Senalik D."/>
            <person name="Zeng P."/>
            <person name="Satapoomin P."/>
            <person name="Huang J."/>
            <person name="Bowman M."/>
            <person name="Iovene M."/>
            <person name="Sanseverino W."/>
            <person name="Cavagnaro P."/>
            <person name="Yildiz M."/>
            <person name="Macko-Podgorni A."/>
            <person name="Moranska E."/>
            <person name="Grzebelus E."/>
            <person name="Grzebelus D."/>
            <person name="Ashrafi H."/>
            <person name="Zheng Z."/>
            <person name="Cheng S."/>
            <person name="Spooner D."/>
            <person name="Van Deynze A."/>
            <person name="Simon P."/>
        </authorList>
    </citation>
    <scope>NUCLEOTIDE SEQUENCE [LARGE SCALE GENOMIC DNA]</scope>
    <source>
        <tissue evidence="3">Leaf</tissue>
    </source>
</reference>
<keyword evidence="5" id="KW-1185">Reference proteome</keyword>
<dbReference type="GO" id="GO:0005829">
    <property type="term" value="C:cytosol"/>
    <property type="evidence" value="ECO:0007669"/>
    <property type="project" value="UniProtKB-SubCell"/>
</dbReference>
<dbReference type="PANTHER" id="PTHR28242:SF52">
    <property type="entry name" value="PHOSPHORELAY INTERMEDIATE PROTEIN YPD1"/>
    <property type="match status" value="1"/>
</dbReference>
<dbReference type="AlphaFoldDB" id="A0A166E7R4"/>
<accession>A0A166E7R4</accession>
<organism evidence="3">
    <name type="scientific">Daucus carota subsp. sativus</name>
    <name type="common">Carrot</name>
    <dbReference type="NCBI Taxonomy" id="79200"/>
    <lineage>
        <taxon>Eukaryota</taxon>
        <taxon>Viridiplantae</taxon>
        <taxon>Streptophyta</taxon>
        <taxon>Embryophyta</taxon>
        <taxon>Tracheophyta</taxon>
        <taxon>Spermatophyta</taxon>
        <taxon>Magnoliopsida</taxon>
        <taxon>eudicotyledons</taxon>
        <taxon>Gunneridae</taxon>
        <taxon>Pentapetalae</taxon>
        <taxon>asterids</taxon>
        <taxon>campanulids</taxon>
        <taxon>Apiales</taxon>
        <taxon>Apiaceae</taxon>
        <taxon>Apioideae</taxon>
        <taxon>Scandiceae</taxon>
        <taxon>Daucinae</taxon>
        <taxon>Daucus</taxon>
        <taxon>Daucus sect. Daucus</taxon>
    </lineage>
</organism>
<name>A0A166E7R4_DAUCS</name>
<proteinExistence type="predicted"/>
<evidence type="ECO:0000313" key="4">
    <source>
        <dbReference type="EMBL" id="WOG88724.1"/>
    </source>
</evidence>
<dbReference type="STRING" id="79200.A0A166E7R4"/>
<protein>
    <recommendedName>
        <fullName evidence="2">Histidine-containing phosphotransfer protein</fullName>
    </recommendedName>
</protein>
<dbReference type="EMBL" id="LNRQ01000002">
    <property type="protein sequence ID" value="KZN06208.1"/>
    <property type="molecule type" value="Genomic_DNA"/>
</dbReference>
<dbReference type="KEGG" id="dcr:108208643"/>
<dbReference type="InterPro" id="IPR036641">
    <property type="entry name" value="HPT_dom_sf"/>
</dbReference>
<dbReference type="GO" id="GO:0009736">
    <property type="term" value="P:cytokinin-activated signaling pathway"/>
    <property type="evidence" value="ECO:0007669"/>
    <property type="project" value="UniProtKB-KW"/>
</dbReference>
<keyword evidence="1 2" id="KW-0902">Two-component regulatory system</keyword>
<dbReference type="EMBL" id="CP093344">
    <property type="protein sequence ID" value="WOG88724.1"/>
    <property type="molecule type" value="Genomic_DNA"/>
</dbReference>
<evidence type="ECO:0000313" key="5">
    <source>
        <dbReference type="Proteomes" id="UP000077755"/>
    </source>
</evidence>
<gene>
    <name evidence="3" type="ORF">DCAR_007045</name>
    <name evidence="4" type="ORF">DCAR_0207959</name>
</gene>
<dbReference type="Gene3D" id="1.20.120.160">
    <property type="entry name" value="HPT domain"/>
    <property type="match status" value="1"/>
</dbReference>
<evidence type="ECO:0000256" key="1">
    <source>
        <dbReference type="ARBA" id="ARBA00023012"/>
    </source>
</evidence>
<comment type="subcellular location">
    <subcellularLocation>
        <location evidence="2">Cytoplasm</location>
        <location evidence="2">Cytosol</location>
    </subcellularLocation>
    <subcellularLocation>
        <location evidence="2">Nucleus</location>
    </subcellularLocation>
</comment>
<dbReference type="GO" id="GO:0000160">
    <property type="term" value="P:phosphorelay signal transduction system"/>
    <property type="evidence" value="ECO:0007669"/>
    <property type="project" value="UniProtKB-UniRule"/>
</dbReference>
<evidence type="ECO:0000313" key="3">
    <source>
        <dbReference type="EMBL" id="KZN06208.1"/>
    </source>
</evidence>
<dbReference type="InterPro" id="IPR045871">
    <property type="entry name" value="AHP1-5/YPD1"/>
</dbReference>
<dbReference type="Proteomes" id="UP000077755">
    <property type="component" value="Chromosome 2"/>
</dbReference>
<evidence type="ECO:0000256" key="2">
    <source>
        <dbReference type="RuleBase" id="RU369004"/>
    </source>
</evidence>
<dbReference type="SUPFAM" id="SSF47226">
    <property type="entry name" value="Histidine-containing phosphotransfer domain, HPT domain"/>
    <property type="match status" value="1"/>
</dbReference>
<sequence length="169" mass="19603">METVEELLKRHADLVNYMYREEIVDSQFITVLNMRALDENLENPDFFGMMVAVFREASDAKLETAASELQKEDPNYERIDRIIEDFRETSICMGTHGLVSTCNSFKTCYEAKNFEGCVRCFKRLEDEYLLIKSRLETLLQLEHQIDAAGAIIPVIELPTNKVKRPFNPK</sequence>
<comment type="function">
    <text evidence="2">Functions as a two-component phosphorelay mediators between cytokinin sensor histidine kinases and response regulators (B-type ARRs). Plays an important role in propagating cytokinin signal transduction.</text>
</comment>
<dbReference type="GO" id="GO:0005634">
    <property type="term" value="C:nucleus"/>
    <property type="evidence" value="ECO:0007669"/>
    <property type="project" value="UniProtKB-SubCell"/>
</dbReference>